<keyword evidence="4" id="KW-1185">Reference proteome</keyword>
<evidence type="ECO:0000256" key="2">
    <source>
        <dbReference type="SAM" id="Phobius"/>
    </source>
</evidence>
<proteinExistence type="predicted"/>
<feature type="region of interest" description="Disordered" evidence="1">
    <location>
        <begin position="17"/>
        <end position="38"/>
    </location>
</feature>
<evidence type="ECO:0000313" key="4">
    <source>
        <dbReference type="Proteomes" id="UP001168877"/>
    </source>
</evidence>
<feature type="compositionally biased region" description="Basic and acidic residues" evidence="1">
    <location>
        <begin position="26"/>
        <end position="36"/>
    </location>
</feature>
<protein>
    <submittedName>
        <fullName evidence="3">Uncharacterized protein</fullName>
    </submittedName>
</protein>
<accession>A0AA39VUQ3</accession>
<keyword evidence="2" id="KW-0472">Membrane</keyword>
<evidence type="ECO:0000313" key="3">
    <source>
        <dbReference type="EMBL" id="KAK0593337.1"/>
    </source>
</evidence>
<organism evidence="3 4">
    <name type="scientific">Acer saccharum</name>
    <name type="common">Sugar maple</name>
    <dbReference type="NCBI Taxonomy" id="4024"/>
    <lineage>
        <taxon>Eukaryota</taxon>
        <taxon>Viridiplantae</taxon>
        <taxon>Streptophyta</taxon>
        <taxon>Embryophyta</taxon>
        <taxon>Tracheophyta</taxon>
        <taxon>Spermatophyta</taxon>
        <taxon>Magnoliopsida</taxon>
        <taxon>eudicotyledons</taxon>
        <taxon>Gunneridae</taxon>
        <taxon>Pentapetalae</taxon>
        <taxon>rosids</taxon>
        <taxon>malvids</taxon>
        <taxon>Sapindales</taxon>
        <taxon>Sapindaceae</taxon>
        <taxon>Hippocastanoideae</taxon>
        <taxon>Acereae</taxon>
        <taxon>Acer</taxon>
    </lineage>
</organism>
<evidence type="ECO:0000256" key="1">
    <source>
        <dbReference type="SAM" id="MobiDB-lite"/>
    </source>
</evidence>
<feature type="transmembrane region" description="Helical" evidence="2">
    <location>
        <begin position="45"/>
        <end position="65"/>
    </location>
</feature>
<dbReference type="Proteomes" id="UP001168877">
    <property type="component" value="Unassembled WGS sequence"/>
</dbReference>
<dbReference type="AlphaFoldDB" id="A0AA39VUQ3"/>
<comment type="caution">
    <text evidence="3">The sequence shown here is derived from an EMBL/GenBank/DDBJ whole genome shotgun (WGS) entry which is preliminary data.</text>
</comment>
<reference evidence="3" key="1">
    <citation type="journal article" date="2022" name="Plant J.">
        <title>Strategies of tolerance reflected in two North American maple genomes.</title>
        <authorList>
            <person name="McEvoy S.L."/>
            <person name="Sezen U.U."/>
            <person name="Trouern-Trend A."/>
            <person name="McMahon S.M."/>
            <person name="Schaberg P.G."/>
            <person name="Yang J."/>
            <person name="Wegrzyn J.L."/>
            <person name="Swenson N.G."/>
        </authorList>
    </citation>
    <scope>NUCLEOTIDE SEQUENCE</scope>
    <source>
        <strain evidence="3">NS2018</strain>
    </source>
</reference>
<dbReference type="EMBL" id="JAUESC010000380">
    <property type="protein sequence ID" value="KAK0593337.1"/>
    <property type="molecule type" value="Genomic_DNA"/>
</dbReference>
<keyword evidence="2" id="KW-0812">Transmembrane</keyword>
<sequence length="92" mass="10240">MEHAVCIKIQQPRCNYRTRRRRRRRVADQRRDEATPTRRKGRLRVVAGGFGLIFILVVELVLISGGRMAVSGLGLCGSNVVVRDGGVVVVLV</sequence>
<reference evidence="3" key="2">
    <citation type="submission" date="2023-06" db="EMBL/GenBank/DDBJ databases">
        <authorList>
            <person name="Swenson N.G."/>
            <person name="Wegrzyn J.L."/>
            <person name="Mcevoy S.L."/>
        </authorList>
    </citation>
    <scope>NUCLEOTIDE SEQUENCE</scope>
    <source>
        <strain evidence="3">NS2018</strain>
        <tissue evidence="3">Leaf</tissue>
    </source>
</reference>
<keyword evidence="2" id="KW-1133">Transmembrane helix</keyword>
<gene>
    <name evidence="3" type="ORF">LWI29_034935</name>
</gene>
<name>A0AA39VUQ3_ACESA</name>